<dbReference type="AlphaFoldDB" id="A0A9J6DIH5"/>
<name>A0A9J6DIH5_RHIMP</name>
<evidence type="ECO:0000313" key="2">
    <source>
        <dbReference type="EMBL" id="KAH8021842.1"/>
    </source>
</evidence>
<organism evidence="2 3">
    <name type="scientific">Rhipicephalus microplus</name>
    <name type="common">Cattle tick</name>
    <name type="synonym">Boophilus microplus</name>
    <dbReference type="NCBI Taxonomy" id="6941"/>
    <lineage>
        <taxon>Eukaryota</taxon>
        <taxon>Metazoa</taxon>
        <taxon>Ecdysozoa</taxon>
        <taxon>Arthropoda</taxon>
        <taxon>Chelicerata</taxon>
        <taxon>Arachnida</taxon>
        <taxon>Acari</taxon>
        <taxon>Parasitiformes</taxon>
        <taxon>Ixodida</taxon>
        <taxon>Ixodoidea</taxon>
        <taxon>Ixodidae</taxon>
        <taxon>Rhipicephalinae</taxon>
        <taxon>Rhipicephalus</taxon>
        <taxon>Boophilus</taxon>
    </lineage>
</organism>
<dbReference type="EMBL" id="JABSTU010000009">
    <property type="protein sequence ID" value="KAH8021842.1"/>
    <property type="molecule type" value="Genomic_DNA"/>
</dbReference>
<dbReference type="Proteomes" id="UP000821866">
    <property type="component" value="Chromosome 7"/>
</dbReference>
<feature type="compositionally biased region" description="Basic and acidic residues" evidence="1">
    <location>
        <begin position="73"/>
        <end position="91"/>
    </location>
</feature>
<keyword evidence="3" id="KW-1185">Reference proteome</keyword>
<feature type="region of interest" description="Disordered" evidence="1">
    <location>
        <begin position="73"/>
        <end position="113"/>
    </location>
</feature>
<sequence>MGSPVAVEVESQLHREPPPSSQLFASTFATPASSEAKLELIPMSPISDAWPSPRTALHALSLGFWLHARRQCDRSRQGERDEHACHPREPQRGPFPQFSSPGSRASQPPSNGRHLQLTVRRCVSELCSTAAMLGHRCSVEVHERVDKSRPPMAISVTTERATFKSANGG</sequence>
<evidence type="ECO:0000256" key="1">
    <source>
        <dbReference type="SAM" id="MobiDB-lite"/>
    </source>
</evidence>
<feature type="compositionally biased region" description="Polar residues" evidence="1">
    <location>
        <begin position="97"/>
        <end position="110"/>
    </location>
</feature>
<feature type="region of interest" description="Disordered" evidence="1">
    <location>
        <begin position="1"/>
        <end position="22"/>
    </location>
</feature>
<proteinExistence type="predicted"/>
<reference evidence="2" key="1">
    <citation type="journal article" date="2020" name="Cell">
        <title>Large-Scale Comparative Analyses of Tick Genomes Elucidate Their Genetic Diversity and Vector Capacities.</title>
        <authorList>
            <consortium name="Tick Genome and Microbiome Consortium (TIGMIC)"/>
            <person name="Jia N."/>
            <person name="Wang J."/>
            <person name="Shi W."/>
            <person name="Du L."/>
            <person name="Sun Y."/>
            <person name="Zhan W."/>
            <person name="Jiang J.F."/>
            <person name="Wang Q."/>
            <person name="Zhang B."/>
            <person name="Ji P."/>
            <person name="Bell-Sakyi L."/>
            <person name="Cui X.M."/>
            <person name="Yuan T.T."/>
            <person name="Jiang B.G."/>
            <person name="Yang W.F."/>
            <person name="Lam T.T."/>
            <person name="Chang Q.C."/>
            <person name="Ding S.J."/>
            <person name="Wang X.J."/>
            <person name="Zhu J.G."/>
            <person name="Ruan X.D."/>
            <person name="Zhao L."/>
            <person name="Wei J.T."/>
            <person name="Ye R.Z."/>
            <person name="Que T.C."/>
            <person name="Du C.H."/>
            <person name="Zhou Y.H."/>
            <person name="Cheng J.X."/>
            <person name="Dai P.F."/>
            <person name="Guo W.B."/>
            <person name="Han X.H."/>
            <person name="Huang E.J."/>
            <person name="Li L.F."/>
            <person name="Wei W."/>
            <person name="Gao Y.C."/>
            <person name="Liu J.Z."/>
            <person name="Shao H.Z."/>
            <person name="Wang X."/>
            <person name="Wang C.C."/>
            <person name="Yang T.C."/>
            <person name="Huo Q.B."/>
            <person name="Li W."/>
            <person name="Chen H.Y."/>
            <person name="Chen S.E."/>
            <person name="Zhou L.G."/>
            <person name="Ni X.B."/>
            <person name="Tian J.H."/>
            <person name="Sheng Y."/>
            <person name="Liu T."/>
            <person name="Pan Y.S."/>
            <person name="Xia L.Y."/>
            <person name="Li J."/>
            <person name="Zhao F."/>
            <person name="Cao W.C."/>
        </authorList>
    </citation>
    <scope>NUCLEOTIDE SEQUENCE</scope>
    <source>
        <strain evidence="2">Rmic-2018</strain>
    </source>
</reference>
<accession>A0A9J6DIH5</accession>
<comment type="caution">
    <text evidence="2">The sequence shown here is derived from an EMBL/GenBank/DDBJ whole genome shotgun (WGS) entry which is preliminary data.</text>
</comment>
<evidence type="ECO:0000313" key="3">
    <source>
        <dbReference type="Proteomes" id="UP000821866"/>
    </source>
</evidence>
<reference evidence="2" key="2">
    <citation type="submission" date="2021-09" db="EMBL/GenBank/DDBJ databases">
        <authorList>
            <person name="Jia N."/>
            <person name="Wang J."/>
            <person name="Shi W."/>
            <person name="Du L."/>
            <person name="Sun Y."/>
            <person name="Zhan W."/>
            <person name="Jiang J."/>
            <person name="Wang Q."/>
            <person name="Zhang B."/>
            <person name="Ji P."/>
            <person name="Sakyi L.B."/>
            <person name="Cui X."/>
            <person name="Yuan T."/>
            <person name="Jiang B."/>
            <person name="Yang W."/>
            <person name="Lam T.T.-Y."/>
            <person name="Chang Q."/>
            <person name="Ding S."/>
            <person name="Wang X."/>
            <person name="Zhu J."/>
            <person name="Ruan X."/>
            <person name="Zhao L."/>
            <person name="Wei J."/>
            <person name="Que T."/>
            <person name="Du C."/>
            <person name="Cheng J."/>
            <person name="Dai P."/>
            <person name="Han X."/>
            <person name="Huang E."/>
            <person name="Gao Y."/>
            <person name="Liu J."/>
            <person name="Shao H."/>
            <person name="Ye R."/>
            <person name="Li L."/>
            <person name="Wei W."/>
            <person name="Wang X."/>
            <person name="Wang C."/>
            <person name="Huo Q."/>
            <person name="Li W."/>
            <person name="Guo W."/>
            <person name="Chen H."/>
            <person name="Chen S."/>
            <person name="Zhou L."/>
            <person name="Zhou L."/>
            <person name="Ni X."/>
            <person name="Tian J."/>
            <person name="Zhou Y."/>
            <person name="Sheng Y."/>
            <person name="Liu T."/>
            <person name="Pan Y."/>
            <person name="Xia L."/>
            <person name="Li J."/>
            <person name="Zhao F."/>
            <person name="Cao W."/>
        </authorList>
    </citation>
    <scope>NUCLEOTIDE SEQUENCE</scope>
    <source>
        <strain evidence="2">Rmic-2018</strain>
        <tissue evidence="2">Larvae</tissue>
    </source>
</reference>
<protein>
    <submittedName>
        <fullName evidence="2">Uncharacterized protein</fullName>
    </submittedName>
</protein>
<gene>
    <name evidence="2" type="ORF">HPB51_018691</name>
</gene>